<reference evidence="2 3" key="1">
    <citation type="journal article" date="2016" name="PLoS ONE">
        <title>Whole-Genome Sequence Analysis of Bombella intestini LMG 28161T, a Novel Acetic Acid Bacterium Isolated from the Crop of a Red-Tailed Bumble Bee, Bombus lapidarius.</title>
        <authorList>
            <person name="Li L."/>
            <person name="Illeghems K."/>
            <person name="Van Kerrebroeck S."/>
            <person name="Borremans W."/>
            <person name="Cleenwerck I."/>
            <person name="Smagghe G."/>
            <person name="De Vuyst L."/>
            <person name="Vandamme P."/>
        </authorList>
    </citation>
    <scope>NUCLEOTIDE SEQUENCE [LARGE SCALE GENOMIC DNA]</scope>
    <source>
        <strain evidence="2 3">R-52487</strain>
    </source>
</reference>
<gene>
    <name evidence="2" type="ORF">AL01_00850</name>
</gene>
<organism evidence="2 3">
    <name type="scientific">Bombella intestini</name>
    <dbReference type="NCBI Taxonomy" id="1539051"/>
    <lineage>
        <taxon>Bacteria</taxon>
        <taxon>Pseudomonadati</taxon>
        <taxon>Pseudomonadota</taxon>
        <taxon>Alphaproteobacteria</taxon>
        <taxon>Acetobacterales</taxon>
        <taxon>Acetobacteraceae</taxon>
        <taxon>Bombella</taxon>
    </lineage>
</organism>
<comment type="caution">
    <text evidence="2">The sequence shown here is derived from an EMBL/GenBank/DDBJ whole genome shotgun (WGS) entry which is preliminary data.</text>
</comment>
<dbReference type="Proteomes" id="UP000200980">
    <property type="component" value="Unassembled WGS sequence"/>
</dbReference>
<evidence type="ECO:0000256" key="1">
    <source>
        <dbReference type="SAM" id="Phobius"/>
    </source>
</evidence>
<name>A0A1S8GRB3_9PROT</name>
<evidence type="ECO:0000313" key="3">
    <source>
        <dbReference type="Proteomes" id="UP000200980"/>
    </source>
</evidence>
<dbReference type="EMBL" id="JATM01000001">
    <property type="protein sequence ID" value="OOL19570.1"/>
    <property type="molecule type" value="Genomic_DNA"/>
</dbReference>
<protein>
    <submittedName>
        <fullName evidence="2">Septation inhibitor protein</fullName>
    </submittedName>
</protein>
<evidence type="ECO:0000313" key="2">
    <source>
        <dbReference type="EMBL" id="OOL19570.1"/>
    </source>
</evidence>
<dbReference type="STRING" id="1539051.AL01_00850"/>
<proteinExistence type="predicted"/>
<dbReference type="OrthoDB" id="9815600at2"/>
<keyword evidence="1" id="KW-0472">Membrane</keyword>
<accession>A0A1S8GRB3</accession>
<keyword evidence="1" id="KW-0812">Transmembrane</keyword>
<feature type="transmembrane region" description="Helical" evidence="1">
    <location>
        <begin position="9"/>
        <end position="27"/>
    </location>
</feature>
<keyword evidence="1" id="KW-1133">Transmembrane helix</keyword>
<dbReference type="Pfam" id="PF04977">
    <property type="entry name" value="DivIC"/>
    <property type="match status" value="1"/>
</dbReference>
<dbReference type="AlphaFoldDB" id="A0A1S8GRB3"/>
<keyword evidence="3" id="KW-1185">Reference proteome</keyword>
<dbReference type="InterPro" id="IPR007060">
    <property type="entry name" value="FtsL/DivIC"/>
</dbReference>
<dbReference type="RefSeq" id="WP_077395378.1">
    <property type="nucleotide sequence ID" value="NZ_JATM01000001.1"/>
</dbReference>
<sequence>MIALLRRGVGAVFAPLLFLLLTIYFGWNALHGNLGIEAYQRQKKLQLEAQSALSDAHKEQDIWRRRVTALNEKALDPDMLDERSRMMLNSSRKGDLVIPYGEKNSLY</sequence>